<name>A0A1M4EQU1_9ACTN</name>
<dbReference type="AlphaFoldDB" id="A0A1M4EQU1"/>
<keyword evidence="2" id="KW-0560">Oxidoreductase</keyword>
<dbReference type="SUPFAM" id="SSF54593">
    <property type="entry name" value="Glyoxalase/Bleomycin resistance protein/Dihydroxybiphenyl dioxygenase"/>
    <property type="match status" value="1"/>
</dbReference>
<feature type="domain" description="VOC" evidence="1">
    <location>
        <begin position="4"/>
        <end position="128"/>
    </location>
</feature>
<accession>A0A1M4EQU1</accession>
<dbReference type="Gene3D" id="3.10.180.10">
    <property type="entry name" value="2,3-Dihydroxybiphenyl 1,2-Dioxygenase, domain 1"/>
    <property type="match status" value="1"/>
</dbReference>
<reference evidence="2" key="1">
    <citation type="submission" date="2016-04" db="EMBL/GenBank/DDBJ databases">
        <authorList>
            <person name="Evans L.H."/>
            <person name="Alamgir A."/>
            <person name="Owens N."/>
            <person name="Weber N.D."/>
            <person name="Virtaneva K."/>
            <person name="Barbian K."/>
            <person name="Babar A."/>
            <person name="Rosenke K."/>
        </authorList>
    </citation>
    <scope>NUCLEOTIDE SEQUENCE</scope>
    <source>
        <strain evidence="2">Nono1</strain>
    </source>
</reference>
<protein>
    <submittedName>
        <fullName evidence="2">Possible dioxygenase</fullName>
    </submittedName>
</protein>
<organism evidence="2">
    <name type="scientific">Nonomuraea gerenzanensis</name>
    <dbReference type="NCBI Taxonomy" id="93944"/>
    <lineage>
        <taxon>Bacteria</taxon>
        <taxon>Bacillati</taxon>
        <taxon>Actinomycetota</taxon>
        <taxon>Actinomycetes</taxon>
        <taxon>Streptosporangiales</taxon>
        <taxon>Streptosporangiaceae</taxon>
        <taxon>Nonomuraea</taxon>
    </lineage>
</organism>
<dbReference type="RefSeq" id="WP_225269734.1">
    <property type="nucleotide sequence ID" value="NZ_CP084058.1"/>
</dbReference>
<dbReference type="EMBL" id="LT559118">
    <property type="protein sequence ID" value="SBP01206.1"/>
    <property type="molecule type" value="Genomic_DNA"/>
</dbReference>
<evidence type="ECO:0000313" key="2">
    <source>
        <dbReference type="EMBL" id="SBP01206.1"/>
    </source>
</evidence>
<sequence length="142" mass="15801">MLRGLTTTAFYSPDFEATKRWYTELFGIPPYMDTPAYMEWRIGDYQHEFGVIHSRYAGSPLAMTPDPATIGRPAGAIVYWHVDDVPAALARLVELGAKEHDSPHDRGTGFITASVIDPWGNVLGLMYNPHYLEILASLKGTS</sequence>
<proteinExistence type="predicted"/>
<dbReference type="GO" id="GO:0051213">
    <property type="term" value="F:dioxygenase activity"/>
    <property type="evidence" value="ECO:0007669"/>
    <property type="project" value="UniProtKB-KW"/>
</dbReference>
<dbReference type="InterPro" id="IPR004360">
    <property type="entry name" value="Glyas_Fos-R_dOase_dom"/>
</dbReference>
<dbReference type="Pfam" id="PF00903">
    <property type="entry name" value="Glyoxalase"/>
    <property type="match status" value="1"/>
</dbReference>
<evidence type="ECO:0000259" key="1">
    <source>
        <dbReference type="PROSITE" id="PS51819"/>
    </source>
</evidence>
<gene>
    <name evidence="2" type="ORF">BN4615_P10722</name>
</gene>
<dbReference type="InterPro" id="IPR029068">
    <property type="entry name" value="Glyas_Bleomycin-R_OHBP_Dase"/>
</dbReference>
<keyword evidence="2" id="KW-0223">Dioxygenase</keyword>
<dbReference type="PROSITE" id="PS51819">
    <property type="entry name" value="VOC"/>
    <property type="match status" value="1"/>
</dbReference>
<dbReference type="InterPro" id="IPR037523">
    <property type="entry name" value="VOC_core"/>
</dbReference>